<accession>A0A8H4VRU8</accession>
<dbReference type="Proteomes" id="UP000521872">
    <property type="component" value="Unassembled WGS sequence"/>
</dbReference>
<name>A0A8H4VRU8_9AGAR</name>
<dbReference type="EMBL" id="JAACJL010000020">
    <property type="protein sequence ID" value="KAF4618030.1"/>
    <property type="molecule type" value="Genomic_DNA"/>
</dbReference>
<organism evidence="2 3">
    <name type="scientific">Agrocybe pediades</name>
    <dbReference type="NCBI Taxonomy" id="84607"/>
    <lineage>
        <taxon>Eukaryota</taxon>
        <taxon>Fungi</taxon>
        <taxon>Dikarya</taxon>
        <taxon>Basidiomycota</taxon>
        <taxon>Agaricomycotina</taxon>
        <taxon>Agaricomycetes</taxon>
        <taxon>Agaricomycetidae</taxon>
        <taxon>Agaricales</taxon>
        <taxon>Agaricineae</taxon>
        <taxon>Strophariaceae</taxon>
        <taxon>Agrocybe</taxon>
    </lineage>
</organism>
<proteinExistence type="predicted"/>
<evidence type="ECO:0000313" key="2">
    <source>
        <dbReference type="EMBL" id="KAF4618030.1"/>
    </source>
</evidence>
<evidence type="ECO:0000313" key="3">
    <source>
        <dbReference type="Proteomes" id="UP000521872"/>
    </source>
</evidence>
<evidence type="ECO:0000256" key="1">
    <source>
        <dbReference type="SAM" id="MobiDB-lite"/>
    </source>
</evidence>
<sequence length="380" mass="42272">MDGVYDWTRRHFYTFGPLSLYPFPATSTGKHYRTGTWTKHRAMPSSSGRAAGALQARRFSDIDEDDEQHQSSRHVRMPLLPTSTGWRSKARARKPEHAVGTFESQRYRNLETTKLWDPRADEYNNMLSRLLRRSCDPLIEACSVGATSIKEWTSTVMNGRIPQFLASLGVLDASSSHPSSPSLSSLPRGTPTAVYSERSSLKPVAERPTSRTSASRVALGRIRFSRAKLTLPTTSSGICSSCFLVTNSALKSQSPMPEKDGRAHHRPQRPTRIIPSALFPSCLPSRLEQRATEATEDVVEGKRGGRTKDARRCLEGIARKAMRPQLVPDATSWLPMFEAAARNGGEHSEGDANYIDAAHSCFTLLQIYKQQCSCEIVECR</sequence>
<protein>
    <submittedName>
        <fullName evidence="2">Uncharacterized protein</fullName>
    </submittedName>
</protein>
<dbReference type="AlphaFoldDB" id="A0A8H4VRU8"/>
<feature type="region of interest" description="Disordered" evidence="1">
    <location>
        <begin position="176"/>
        <end position="216"/>
    </location>
</feature>
<comment type="caution">
    <text evidence="2">The sequence shown here is derived from an EMBL/GenBank/DDBJ whole genome shotgun (WGS) entry which is preliminary data.</text>
</comment>
<feature type="compositionally biased region" description="Low complexity" evidence="1">
    <location>
        <begin position="176"/>
        <end position="187"/>
    </location>
</feature>
<gene>
    <name evidence="2" type="ORF">D9613_012859</name>
</gene>
<reference evidence="2 3" key="1">
    <citation type="submission" date="2019-12" db="EMBL/GenBank/DDBJ databases">
        <authorList>
            <person name="Floudas D."/>
            <person name="Bentzer J."/>
            <person name="Ahren D."/>
            <person name="Johansson T."/>
            <person name="Persson P."/>
            <person name="Tunlid A."/>
        </authorList>
    </citation>
    <scope>NUCLEOTIDE SEQUENCE [LARGE SCALE GENOMIC DNA]</scope>
    <source>
        <strain evidence="2 3">CBS 102.39</strain>
    </source>
</reference>
<keyword evidence="3" id="KW-1185">Reference proteome</keyword>